<evidence type="ECO:0000256" key="1">
    <source>
        <dbReference type="ARBA" id="ARBA00023157"/>
    </source>
</evidence>
<dbReference type="SMART" id="SM00034">
    <property type="entry name" value="CLECT"/>
    <property type="match status" value="2"/>
</dbReference>
<dbReference type="InterPro" id="IPR001304">
    <property type="entry name" value="C-type_lectin-like"/>
</dbReference>
<feature type="domain" description="C-type lectin" evidence="2">
    <location>
        <begin position="39"/>
        <end position="149"/>
    </location>
</feature>
<dbReference type="Proteomes" id="UP000683360">
    <property type="component" value="Unassembled WGS sequence"/>
</dbReference>
<dbReference type="InterPro" id="IPR018378">
    <property type="entry name" value="C-type_lectin_CS"/>
</dbReference>
<keyword evidence="1" id="KW-1015">Disulfide bond</keyword>
<proteinExistence type="predicted"/>
<feature type="domain" description="C-type lectin" evidence="2">
    <location>
        <begin position="158"/>
        <end position="256"/>
    </location>
</feature>
<dbReference type="Pfam" id="PF00059">
    <property type="entry name" value="Lectin_C"/>
    <property type="match status" value="2"/>
</dbReference>
<name>A0A8S3PT71_MYTED</name>
<dbReference type="OrthoDB" id="6110807at2759"/>
<organism evidence="3 4">
    <name type="scientific">Mytilus edulis</name>
    <name type="common">Blue mussel</name>
    <dbReference type="NCBI Taxonomy" id="6550"/>
    <lineage>
        <taxon>Eukaryota</taxon>
        <taxon>Metazoa</taxon>
        <taxon>Spiralia</taxon>
        <taxon>Lophotrochozoa</taxon>
        <taxon>Mollusca</taxon>
        <taxon>Bivalvia</taxon>
        <taxon>Autobranchia</taxon>
        <taxon>Pteriomorphia</taxon>
        <taxon>Mytilida</taxon>
        <taxon>Mytiloidea</taxon>
        <taxon>Mytilidae</taxon>
        <taxon>Mytilinae</taxon>
        <taxon>Mytilus</taxon>
    </lineage>
</organism>
<dbReference type="InterPro" id="IPR050111">
    <property type="entry name" value="C-type_lectin/snaclec_domain"/>
</dbReference>
<dbReference type="InterPro" id="IPR016187">
    <property type="entry name" value="CTDL_fold"/>
</dbReference>
<dbReference type="SUPFAM" id="SSF56436">
    <property type="entry name" value="C-type lectin-like"/>
    <property type="match status" value="2"/>
</dbReference>
<dbReference type="Gene3D" id="3.10.100.10">
    <property type="entry name" value="Mannose-Binding Protein A, subunit A"/>
    <property type="match status" value="2"/>
</dbReference>
<dbReference type="PROSITE" id="PS50041">
    <property type="entry name" value="C_TYPE_LECTIN_2"/>
    <property type="match status" value="2"/>
</dbReference>
<evidence type="ECO:0000313" key="4">
    <source>
        <dbReference type="Proteomes" id="UP000683360"/>
    </source>
</evidence>
<reference evidence="3" key="1">
    <citation type="submission" date="2021-03" db="EMBL/GenBank/DDBJ databases">
        <authorList>
            <person name="Bekaert M."/>
        </authorList>
    </citation>
    <scope>NUCLEOTIDE SEQUENCE</scope>
</reference>
<dbReference type="InterPro" id="IPR016186">
    <property type="entry name" value="C-type_lectin-like/link_sf"/>
</dbReference>
<comment type="caution">
    <text evidence="3">The sequence shown here is derived from an EMBL/GenBank/DDBJ whole genome shotgun (WGS) entry which is preliminary data.</text>
</comment>
<evidence type="ECO:0000259" key="2">
    <source>
        <dbReference type="PROSITE" id="PS50041"/>
    </source>
</evidence>
<dbReference type="PROSITE" id="PS00615">
    <property type="entry name" value="C_TYPE_LECTIN_1"/>
    <property type="match status" value="1"/>
</dbReference>
<dbReference type="EMBL" id="CAJPWZ010000101">
    <property type="protein sequence ID" value="CAG2185867.1"/>
    <property type="molecule type" value="Genomic_DNA"/>
</dbReference>
<protein>
    <recommendedName>
        <fullName evidence="2">C-type lectin domain-containing protein</fullName>
    </recommendedName>
</protein>
<gene>
    <name evidence="3" type="ORF">MEDL_1440</name>
</gene>
<sequence length="275" mass="32378">MKLLFTMEYSGIAFLCHILVVFKLFATIHSQCPVGWHHFEKSCYYLSDNKYNWILAEDSCRAHNARLAEIESKEQSDYLIKIFKDFGKHHDYWIGGRDDVIEGTWQWASSNIIFNFTAWAEGRPNNNHGNEDCLQMDYDHNWEWNDQPCLETEYFSSCRAHDARLVEIESQEQYNYLVNSTLLIGADVDYWIGGRDDVTEGIWKWAFSNRNFSYIAWGPGEPNSYHEHENCLVMADKYHWLWADRRCSESHNFICERKYPESVIESIPLVPSIVG</sequence>
<dbReference type="AlphaFoldDB" id="A0A8S3PT71"/>
<accession>A0A8S3PT71</accession>
<evidence type="ECO:0000313" key="3">
    <source>
        <dbReference type="EMBL" id="CAG2185867.1"/>
    </source>
</evidence>
<dbReference type="PANTHER" id="PTHR22803">
    <property type="entry name" value="MANNOSE, PHOSPHOLIPASE, LECTIN RECEPTOR RELATED"/>
    <property type="match status" value="1"/>
</dbReference>
<dbReference type="CDD" id="cd00037">
    <property type="entry name" value="CLECT"/>
    <property type="match status" value="1"/>
</dbReference>
<keyword evidence="4" id="KW-1185">Reference proteome</keyword>